<dbReference type="AlphaFoldDB" id="A0AA89I1G9"/>
<evidence type="ECO:0000313" key="1">
    <source>
        <dbReference type="EMBL" id="KRM23831.1"/>
    </source>
</evidence>
<name>A0AA89I1G9_9LACO</name>
<dbReference type="Proteomes" id="UP000050823">
    <property type="component" value="Unassembled WGS sequence"/>
</dbReference>
<dbReference type="SUPFAM" id="SSF48452">
    <property type="entry name" value="TPR-like"/>
    <property type="match status" value="1"/>
</dbReference>
<dbReference type="RefSeq" id="WP_057907882.1">
    <property type="nucleotide sequence ID" value="NZ_AYZB01000006.1"/>
</dbReference>
<reference evidence="1 2" key="1">
    <citation type="journal article" date="2015" name="Genome Announc.">
        <title>Expanding the biotechnology potential of lactobacilli through comparative genomics of 213 strains and associated genera.</title>
        <authorList>
            <person name="Sun Z."/>
            <person name="Harris H.M."/>
            <person name="McCann A."/>
            <person name="Guo C."/>
            <person name="Argimon S."/>
            <person name="Zhang W."/>
            <person name="Yang X."/>
            <person name="Jeffery I.B."/>
            <person name="Cooney J.C."/>
            <person name="Kagawa T.F."/>
            <person name="Liu W."/>
            <person name="Song Y."/>
            <person name="Salvetti E."/>
            <person name="Wrobel A."/>
            <person name="Rasinkangas P."/>
            <person name="Parkhill J."/>
            <person name="Rea M.C."/>
            <person name="O'Sullivan O."/>
            <person name="Ritari J."/>
            <person name="Douillard F.P."/>
            <person name="Paul Ross R."/>
            <person name="Yang R."/>
            <person name="Briner A.E."/>
            <person name="Felis G.E."/>
            <person name="de Vos W.M."/>
            <person name="Barrangou R."/>
            <person name="Klaenhammer T.R."/>
            <person name="Caufield P.W."/>
            <person name="Cui Y."/>
            <person name="Zhang H."/>
            <person name="O'Toole P.W."/>
        </authorList>
    </citation>
    <scope>NUCLEOTIDE SEQUENCE [LARGE SCALE GENOMIC DNA]</scope>
    <source>
        <strain evidence="1 2">DSM 20719</strain>
    </source>
</reference>
<evidence type="ECO:0000313" key="2">
    <source>
        <dbReference type="Proteomes" id="UP000050823"/>
    </source>
</evidence>
<dbReference type="Gene3D" id="1.25.40.10">
    <property type="entry name" value="Tetratricopeptide repeat domain"/>
    <property type="match status" value="1"/>
</dbReference>
<protein>
    <recommendedName>
        <fullName evidence="3">TPR repeat-containing protein</fullName>
    </recommendedName>
</protein>
<gene>
    <name evidence="1" type="ORF">FC90_GL001351</name>
</gene>
<proteinExistence type="predicted"/>
<organism evidence="1 2">
    <name type="scientific">Latilactobacillus graminis DSM 20719</name>
    <dbReference type="NCBI Taxonomy" id="1423752"/>
    <lineage>
        <taxon>Bacteria</taxon>
        <taxon>Bacillati</taxon>
        <taxon>Bacillota</taxon>
        <taxon>Bacilli</taxon>
        <taxon>Lactobacillales</taxon>
        <taxon>Lactobacillaceae</taxon>
        <taxon>Latilactobacillus</taxon>
    </lineage>
</organism>
<evidence type="ECO:0008006" key="3">
    <source>
        <dbReference type="Google" id="ProtNLM"/>
    </source>
</evidence>
<accession>A0AA89I1G9</accession>
<dbReference type="SUPFAM" id="SSF116965">
    <property type="entry name" value="Hypothetical protein MPN330"/>
    <property type="match status" value="1"/>
</dbReference>
<sequence>MGEIRQFPNQYERLIRLGKAALNQRDWQQASTCFEAAYQLDQTMTANLLWVSALIEARDNQTALAIVEEQQDAYLQQTDLAQFYLALLLNNHHFITANQILVVLNHAKIAPEMIKMFRLMITTAELAYQTNYQTTIQKKAQRLYNLTAYPLSEQLTLLNQAQQLPRNDYVDSVMPILTNPYSHAFVKTTVIETLVQLNLNQTVQVSWFDQEKSFVPAQSHLMGDSVLFNAVLQALNTQLAAEDPILLAQVTADIEMGFAYLYPFEAEIMYNPMEWAQAWLKQLLGSDYKPTIVISEKIQDWVEKLQKKTEKLDF</sequence>
<dbReference type="EMBL" id="AYZB01000006">
    <property type="protein sequence ID" value="KRM23831.1"/>
    <property type="molecule type" value="Genomic_DNA"/>
</dbReference>
<comment type="caution">
    <text evidence="1">The sequence shown here is derived from an EMBL/GenBank/DDBJ whole genome shotgun (WGS) entry which is preliminary data.</text>
</comment>
<dbReference type="InterPro" id="IPR011990">
    <property type="entry name" value="TPR-like_helical_dom_sf"/>
</dbReference>